<feature type="domain" description="Glycosyl transferase family 1" evidence="1">
    <location>
        <begin position="198"/>
        <end position="348"/>
    </location>
</feature>
<dbReference type="SUPFAM" id="SSF53756">
    <property type="entry name" value="UDP-Glycosyltransferase/glycogen phosphorylase"/>
    <property type="match status" value="1"/>
</dbReference>
<evidence type="ECO:0000313" key="2">
    <source>
        <dbReference type="EMBL" id="UYP48010.1"/>
    </source>
</evidence>
<evidence type="ECO:0000313" key="3">
    <source>
        <dbReference type="Proteomes" id="UP001208689"/>
    </source>
</evidence>
<dbReference type="Pfam" id="PF00534">
    <property type="entry name" value="Glycos_transf_1"/>
    <property type="match status" value="1"/>
</dbReference>
<reference evidence="2" key="1">
    <citation type="submission" date="2022-09" db="EMBL/GenBank/DDBJ databases">
        <title>Actin cytoskeleton and complex cell architecture in an #Asgard archaeon.</title>
        <authorList>
            <person name="Ponce Toledo R.I."/>
            <person name="Schleper C."/>
            <person name="Rodrigues Oliveira T."/>
            <person name="Wollweber F."/>
            <person name="Xu J."/>
            <person name="Rittmann S."/>
            <person name="Klingl A."/>
            <person name="Pilhofer M."/>
        </authorList>
    </citation>
    <scope>NUCLEOTIDE SEQUENCE</scope>
    <source>
        <strain evidence="2">B-35</strain>
    </source>
</reference>
<keyword evidence="2" id="KW-0328">Glycosyltransferase</keyword>
<dbReference type="PANTHER" id="PTHR12526:SF637">
    <property type="entry name" value="GLYCOSYLTRANSFERASE EPSF-RELATED"/>
    <property type="match status" value="1"/>
</dbReference>
<sequence length="380" mass="43908">MVCDKMNKNKGICVVNFPILKTGVKPVFQLIQIIKQVKDTNYLICGSLDNHSLEKMIPDIHYIKIDHRKMENFFFRIVSYIRTQILMTIEIIKLKNVVETYLFFIGTEDMIIPHLVSKILRKKTLFLLAGFPSKRSYSNKDLFFIFQKALSKINFFLTNKVLVYSKEIITERNLHYLDKKIAVFQRHYIPHSEILFKNISKKKENIGFLGEICLPKGIQNLIVAIKQLKDQKVNVNLHIGGFGEKKFVDKLKKYIEKTDLKNQVFFHGWINREDIPLFLSNMKYFILPSLSEGLPNVLLEAMGCGCCVISTKVGGIPDIIVDSVNGILLESNSTDAIVDGFLRTKSLNLDILSKNASEFIKKKFSFKYSVENFRSIYKKI</sequence>
<dbReference type="EC" id="2.4.1.250" evidence="2"/>
<proteinExistence type="predicted"/>
<organism evidence="2 3">
    <name type="scientific">Candidatus Lokiarchaeum ossiferum</name>
    <dbReference type="NCBI Taxonomy" id="2951803"/>
    <lineage>
        <taxon>Archaea</taxon>
        <taxon>Promethearchaeati</taxon>
        <taxon>Promethearchaeota</taxon>
        <taxon>Promethearchaeia</taxon>
        <taxon>Promethearchaeales</taxon>
        <taxon>Promethearchaeaceae</taxon>
        <taxon>Candidatus Lokiarchaeum</taxon>
    </lineage>
</organism>
<keyword evidence="2" id="KW-0808">Transferase</keyword>
<gene>
    <name evidence="2" type="ORF">NEF87_004295</name>
</gene>
<dbReference type="EMBL" id="CP104013">
    <property type="protein sequence ID" value="UYP48010.1"/>
    <property type="molecule type" value="Genomic_DNA"/>
</dbReference>
<dbReference type="Gene3D" id="3.40.50.2000">
    <property type="entry name" value="Glycogen Phosphorylase B"/>
    <property type="match status" value="2"/>
</dbReference>
<protein>
    <submittedName>
        <fullName evidence="2">D-inositol-3-phosphate glycosyltransferase</fullName>
        <ecNumber evidence="2">2.4.1.250</ecNumber>
    </submittedName>
</protein>
<dbReference type="InterPro" id="IPR001296">
    <property type="entry name" value="Glyco_trans_1"/>
</dbReference>
<accession>A0ABY6HWV0</accession>
<keyword evidence="3" id="KW-1185">Reference proteome</keyword>
<dbReference type="Proteomes" id="UP001208689">
    <property type="component" value="Chromosome"/>
</dbReference>
<dbReference type="GO" id="GO:0102710">
    <property type="term" value="F:D-inositol-3-phosphate glycosyltransferase activity"/>
    <property type="evidence" value="ECO:0007669"/>
    <property type="project" value="UniProtKB-EC"/>
</dbReference>
<dbReference type="PANTHER" id="PTHR12526">
    <property type="entry name" value="GLYCOSYLTRANSFERASE"/>
    <property type="match status" value="1"/>
</dbReference>
<name>A0ABY6HWV0_9ARCH</name>
<evidence type="ECO:0000259" key="1">
    <source>
        <dbReference type="Pfam" id="PF00534"/>
    </source>
</evidence>